<evidence type="ECO:0000256" key="1">
    <source>
        <dbReference type="SAM" id="MobiDB-lite"/>
    </source>
</evidence>
<dbReference type="PANTHER" id="PTHR42085:SF7">
    <property type="entry name" value="F-BOX DOMAIN-CONTAINING PROTEIN"/>
    <property type="match status" value="1"/>
</dbReference>
<dbReference type="InterPro" id="IPR038883">
    <property type="entry name" value="AN11006-like"/>
</dbReference>
<feature type="compositionally biased region" description="Pro residues" evidence="1">
    <location>
        <begin position="120"/>
        <end position="129"/>
    </location>
</feature>
<proteinExistence type="predicted"/>
<evidence type="ECO:0000313" key="3">
    <source>
        <dbReference type="EMBL" id="RMZ18282.1"/>
    </source>
</evidence>
<dbReference type="AlphaFoldDB" id="A0A3M7H0C6"/>
<feature type="region of interest" description="Disordered" evidence="1">
    <location>
        <begin position="269"/>
        <end position="293"/>
    </location>
</feature>
<evidence type="ECO:0000313" key="4">
    <source>
        <dbReference type="Proteomes" id="UP000269539"/>
    </source>
</evidence>
<accession>A0A3M7H0C6</accession>
<protein>
    <submittedName>
        <fullName evidence="2">Uncharacterized protein</fullName>
    </submittedName>
</protein>
<gene>
    <name evidence="3" type="ORF">D0862_00415</name>
    <name evidence="2" type="ORF">D0864_02151</name>
</gene>
<dbReference type="PANTHER" id="PTHR42085">
    <property type="entry name" value="F-BOX DOMAIN-CONTAINING PROTEIN"/>
    <property type="match status" value="1"/>
</dbReference>
<dbReference type="Proteomes" id="UP000269539">
    <property type="component" value="Unassembled WGS sequence"/>
</dbReference>
<sequence>MDTGHYNCRDYHVTPHFAPTTIASDLPRHSEQQRQQLKQKHHFHYQLPRHESFDELEQRSRSPASFKPKFPLLKLPLELRQEILSYLLPRTRVVGDTNPLASHAANFSAVQKRIAKGMTPPKPTGPKSPQPRSSSSASSSTSFGAMTTSNGVSNVVWQRGQISLLSVCRQLHDECAELIYGTNTFLLFLTFADITFRYRWLLLSGAAPSRHYKFLDLLPQKYLKLVRKVVVHIDHVDSYTGMIKFNVGGKGLTHGLRRQVQRLVNALKPRLPPSDDDVVGEDPEGGQREDENESPRYLTNLIIRVSNGNTVLDSIKSDIVRQREGGIRVNEDLEVMLEPFRQLYGVHNCSISGAVNLDFARELETSVRSAGPPTARECEHAGPVDPVDGGLQMPVKGVCVYGNDMA</sequence>
<reference evidence="4 5" key="1">
    <citation type="journal article" date="2018" name="BMC Genomics">
        <title>Genomic evidence for intraspecific hybridization in a clonal and extremely halotolerant yeast.</title>
        <authorList>
            <person name="Gostincar C."/>
            <person name="Stajich J.E."/>
            <person name="Zupancic J."/>
            <person name="Zalar P."/>
            <person name="Gunde-Cimerman N."/>
        </authorList>
    </citation>
    <scope>NUCLEOTIDE SEQUENCE [LARGE SCALE GENOMIC DNA]</scope>
    <source>
        <strain evidence="2 4">EXF-10513</strain>
        <strain evidence="3 5">EXF-171</strain>
    </source>
</reference>
<dbReference type="Proteomes" id="UP000281468">
    <property type="component" value="Unassembled WGS sequence"/>
</dbReference>
<comment type="caution">
    <text evidence="2">The sequence shown here is derived from an EMBL/GenBank/DDBJ whole genome shotgun (WGS) entry which is preliminary data.</text>
</comment>
<dbReference type="OrthoDB" id="62952at2759"/>
<feature type="region of interest" description="Disordered" evidence="1">
    <location>
        <begin position="116"/>
        <end position="145"/>
    </location>
</feature>
<evidence type="ECO:0000313" key="5">
    <source>
        <dbReference type="Proteomes" id="UP000281468"/>
    </source>
</evidence>
<dbReference type="VEuPathDB" id="FungiDB:BTJ68_02772"/>
<dbReference type="EMBL" id="QWIO01000147">
    <property type="protein sequence ID" value="RMZ06764.1"/>
    <property type="molecule type" value="Genomic_DNA"/>
</dbReference>
<feature type="compositionally biased region" description="Acidic residues" evidence="1">
    <location>
        <begin position="274"/>
        <end position="284"/>
    </location>
</feature>
<name>A0A3M7H0C6_HORWE</name>
<feature type="compositionally biased region" description="Low complexity" evidence="1">
    <location>
        <begin position="130"/>
        <end position="145"/>
    </location>
</feature>
<evidence type="ECO:0000313" key="2">
    <source>
        <dbReference type="EMBL" id="RMZ06764.1"/>
    </source>
</evidence>
<dbReference type="EMBL" id="QWIQ01000005">
    <property type="protein sequence ID" value="RMZ18282.1"/>
    <property type="molecule type" value="Genomic_DNA"/>
</dbReference>
<organism evidence="2 4">
    <name type="scientific">Hortaea werneckii</name>
    <name type="common">Black yeast</name>
    <name type="synonym">Cladosporium werneckii</name>
    <dbReference type="NCBI Taxonomy" id="91943"/>
    <lineage>
        <taxon>Eukaryota</taxon>
        <taxon>Fungi</taxon>
        <taxon>Dikarya</taxon>
        <taxon>Ascomycota</taxon>
        <taxon>Pezizomycotina</taxon>
        <taxon>Dothideomycetes</taxon>
        <taxon>Dothideomycetidae</taxon>
        <taxon>Mycosphaerellales</taxon>
        <taxon>Teratosphaeriaceae</taxon>
        <taxon>Hortaea</taxon>
    </lineage>
</organism>